<feature type="compositionally biased region" description="Basic residues" evidence="7">
    <location>
        <begin position="11"/>
        <end position="21"/>
    </location>
</feature>
<evidence type="ECO:0000259" key="8">
    <source>
        <dbReference type="PROSITE" id="PS50048"/>
    </source>
</evidence>
<dbReference type="AlphaFoldDB" id="A0A8H7TJG2"/>
<feature type="domain" description="Zn(2)-C6 fungal-type" evidence="8">
    <location>
        <begin position="23"/>
        <end position="51"/>
    </location>
</feature>
<evidence type="ECO:0000313" key="10">
    <source>
        <dbReference type="Proteomes" id="UP000664132"/>
    </source>
</evidence>
<dbReference type="Pfam" id="PF00172">
    <property type="entry name" value="Zn_clus"/>
    <property type="match status" value="1"/>
</dbReference>
<dbReference type="PROSITE" id="PS50048">
    <property type="entry name" value="ZN2_CY6_FUNGAL_2"/>
    <property type="match status" value="1"/>
</dbReference>
<dbReference type="Pfam" id="PF11951">
    <property type="entry name" value="Fungal_trans_2"/>
    <property type="match status" value="1"/>
</dbReference>
<protein>
    <recommendedName>
        <fullName evidence="8">Zn(2)-C6 fungal-type domain-containing protein</fullName>
    </recommendedName>
</protein>
<dbReference type="PANTHER" id="PTHR36206">
    <property type="entry name" value="ASPERCRYPTIN BIOSYNTHESIS CLUSTER-SPECIFIC TRANSCRIPTION REGULATOR ATNN-RELATED"/>
    <property type="match status" value="1"/>
</dbReference>
<sequence length="536" mass="61013">MAPRPDPSSKKVARASKPKTRNGCKTCKIRRVKCDEGKPECSRCLKFGVKCDGYVKPSEMTSLPPVRIILPRGSAYFEPIIYQPRVTVFQDRKELEYFEYFREGIAPHLAGSFESDLWSHLVLQACEIDDSIRHAIIAIAALKSTANVALGFNSRPRRETETASHHQEFALRQYQKALKSMRKASVGGTQDLRTTLITCIVIICFESFAGNFETAVKQAVVGLNLVEKHLANEDPSPQIVSVEKEIINAFGRIDIQAMAFLDPRYPKRLLPPKEQCQKIALIPREFSSLNEARDSLINTMQRVMQFTSAMFPETFSFSGFLRLDFMMSIPLEHVDRKYMHLAELQAWRSSISPVIKKSLTSEGSNDRFCAASLELMYLAGYVTTYMMRTYDGKSPDTKILMPEFEQMLALSEELLKHPNMSQPNATYMFEMHTICPLYAISWYCPQRSLRRKAIALLQSPARREALWDSVMVGKLAEWIMSLEDENYEGEYAPEHVRCTRGDIIGYNMITREAEVRCFVPAPGTVIAVDRTTILKF</sequence>
<dbReference type="GO" id="GO:0008270">
    <property type="term" value="F:zinc ion binding"/>
    <property type="evidence" value="ECO:0007669"/>
    <property type="project" value="InterPro"/>
</dbReference>
<keyword evidence="1" id="KW-0479">Metal-binding</keyword>
<dbReference type="GO" id="GO:0003677">
    <property type="term" value="F:DNA binding"/>
    <property type="evidence" value="ECO:0007669"/>
    <property type="project" value="UniProtKB-KW"/>
</dbReference>
<keyword evidence="6" id="KW-0539">Nucleus</keyword>
<dbReference type="InterPro" id="IPR036864">
    <property type="entry name" value="Zn2-C6_fun-type_DNA-bd_sf"/>
</dbReference>
<dbReference type="Proteomes" id="UP000664132">
    <property type="component" value="Unassembled WGS sequence"/>
</dbReference>
<dbReference type="OrthoDB" id="3598904at2759"/>
<evidence type="ECO:0000256" key="2">
    <source>
        <dbReference type="ARBA" id="ARBA00022833"/>
    </source>
</evidence>
<dbReference type="SUPFAM" id="SSF57701">
    <property type="entry name" value="Zn2/Cys6 DNA-binding domain"/>
    <property type="match status" value="1"/>
</dbReference>
<dbReference type="InterPro" id="IPR001138">
    <property type="entry name" value="Zn2Cys6_DnaBD"/>
</dbReference>
<reference evidence="9" key="1">
    <citation type="submission" date="2021-02" db="EMBL/GenBank/DDBJ databases">
        <title>Genome sequence Cadophora malorum strain M34.</title>
        <authorList>
            <person name="Stefanovic E."/>
            <person name="Vu D."/>
            <person name="Scully C."/>
            <person name="Dijksterhuis J."/>
            <person name="Roader J."/>
            <person name="Houbraken J."/>
        </authorList>
    </citation>
    <scope>NUCLEOTIDE SEQUENCE</scope>
    <source>
        <strain evidence="9">M34</strain>
    </source>
</reference>
<proteinExistence type="predicted"/>
<feature type="region of interest" description="Disordered" evidence="7">
    <location>
        <begin position="1"/>
        <end position="21"/>
    </location>
</feature>
<comment type="caution">
    <text evidence="9">The sequence shown here is derived from an EMBL/GenBank/DDBJ whole genome shotgun (WGS) entry which is preliminary data.</text>
</comment>
<evidence type="ECO:0000313" key="9">
    <source>
        <dbReference type="EMBL" id="KAG4420541.1"/>
    </source>
</evidence>
<keyword evidence="10" id="KW-1185">Reference proteome</keyword>
<dbReference type="PANTHER" id="PTHR36206:SF4">
    <property type="entry name" value="HYPOTHETICAL CONSERVED PROTEIN (EUROFUNG)-RELATED"/>
    <property type="match status" value="1"/>
</dbReference>
<keyword evidence="2" id="KW-0862">Zinc</keyword>
<dbReference type="SMART" id="SM00066">
    <property type="entry name" value="GAL4"/>
    <property type="match status" value="1"/>
</dbReference>
<dbReference type="PROSITE" id="PS00463">
    <property type="entry name" value="ZN2_CY6_FUNGAL_1"/>
    <property type="match status" value="1"/>
</dbReference>
<evidence type="ECO:0000256" key="1">
    <source>
        <dbReference type="ARBA" id="ARBA00022723"/>
    </source>
</evidence>
<keyword evidence="3" id="KW-0805">Transcription regulation</keyword>
<evidence type="ECO:0000256" key="5">
    <source>
        <dbReference type="ARBA" id="ARBA00023163"/>
    </source>
</evidence>
<evidence type="ECO:0000256" key="3">
    <source>
        <dbReference type="ARBA" id="ARBA00023015"/>
    </source>
</evidence>
<dbReference type="CDD" id="cd00067">
    <property type="entry name" value="GAL4"/>
    <property type="match status" value="1"/>
</dbReference>
<dbReference type="InterPro" id="IPR021858">
    <property type="entry name" value="Fun_TF"/>
</dbReference>
<evidence type="ECO:0000256" key="7">
    <source>
        <dbReference type="SAM" id="MobiDB-lite"/>
    </source>
</evidence>
<evidence type="ECO:0000256" key="6">
    <source>
        <dbReference type="ARBA" id="ARBA00023242"/>
    </source>
</evidence>
<dbReference type="GO" id="GO:0000981">
    <property type="term" value="F:DNA-binding transcription factor activity, RNA polymerase II-specific"/>
    <property type="evidence" value="ECO:0007669"/>
    <property type="project" value="InterPro"/>
</dbReference>
<keyword evidence="5" id="KW-0804">Transcription</keyword>
<name>A0A8H7TJG2_9HELO</name>
<organism evidence="9 10">
    <name type="scientific">Cadophora malorum</name>
    <dbReference type="NCBI Taxonomy" id="108018"/>
    <lineage>
        <taxon>Eukaryota</taxon>
        <taxon>Fungi</taxon>
        <taxon>Dikarya</taxon>
        <taxon>Ascomycota</taxon>
        <taxon>Pezizomycotina</taxon>
        <taxon>Leotiomycetes</taxon>
        <taxon>Helotiales</taxon>
        <taxon>Ploettnerulaceae</taxon>
        <taxon>Cadophora</taxon>
    </lineage>
</organism>
<keyword evidence="4" id="KW-0238">DNA-binding</keyword>
<accession>A0A8H7TJG2</accession>
<dbReference type="Gene3D" id="4.10.240.10">
    <property type="entry name" value="Zn(2)-C6 fungal-type DNA-binding domain"/>
    <property type="match status" value="1"/>
</dbReference>
<gene>
    <name evidence="9" type="ORF">IFR04_006361</name>
</gene>
<dbReference type="InterPro" id="IPR052360">
    <property type="entry name" value="Transcr_Regulatory_Proteins"/>
</dbReference>
<dbReference type="EMBL" id="JAFJYH010000082">
    <property type="protein sequence ID" value="KAG4420541.1"/>
    <property type="molecule type" value="Genomic_DNA"/>
</dbReference>
<evidence type="ECO:0000256" key="4">
    <source>
        <dbReference type="ARBA" id="ARBA00023125"/>
    </source>
</evidence>